<name>A0ABQ3R3K2_STRRR</name>
<proteinExistence type="predicted"/>
<sequence>MPCGRLSTMPVVIVYPPDEEGGRRIRVDGEISGRAFGLKDMVEFLRRAGLDTIEDTDVVTAGWIEWRGGGPDAWEH</sequence>
<dbReference type="EMBL" id="BNEA01000001">
    <property type="protein sequence ID" value="GHI50398.1"/>
    <property type="molecule type" value="Genomic_DNA"/>
</dbReference>
<comment type="caution">
    <text evidence="1">The sequence shown here is derived from an EMBL/GenBank/DDBJ whole genome shotgun (WGS) entry which is preliminary data.</text>
</comment>
<gene>
    <name evidence="1" type="ORF">Srubr_02440</name>
</gene>
<reference evidence="2" key="1">
    <citation type="submission" date="2023-07" db="EMBL/GenBank/DDBJ databases">
        <title>Whole genome shotgun sequence of Streptomyces achromogenes subsp. rubradiris NBRC 14000.</title>
        <authorList>
            <person name="Komaki H."/>
            <person name="Tamura T."/>
        </authorList>
    </citation>
    <scope>NUCLEOTIDE SEQUENCE [LARGE SCALE GENOMIC DNA]</scope>
    <source>
        <strain evidence="2">NBRC 14000</strain>
    </source>
</reference>
<evidence type="ECO:0000313" key="2">
    <source>
        <dbReference type="Proteomes" id="UP000646738"/>
    </source>
</evidence>
<dbReference type="Proteomes" id="UP000646738">
    <property type="component" value="Unassembled WGS sequence"/>
</dbReference>
<evidence type="ECO:0000313" key="1">
    <source>
        <dbReference type="EMBL" id="GHI50398.1"/>
    </source>
</evidence>
<accession>A0ABQ3R3K2</accession>
<protein>
    <submittedName>
        <fullName evidence="1">Uncharacterized protein</fullName>
    </submittedName>
</protein>
<keyword evidence="2" id="KW-1185">Reference proteome</keyword>
<organism evidence="1 2">
    <name type="scientific">Streptomyces rubradiris</name>
    <name type="common">Streptomyces achromogenes subsp. rubradiris</name>
    <dbReference type="NCBI Taxonomy" id="285531"/>
    <lineage>
        <taxon>Bacteria</taxon>
        <taxon>Bacillati</taxon>
        <taxon>Actinomycetota</taxon>
        <taxon>Actinomycetes</taxon>
        <taxon>Kitasatosporales</taxon>
        <taxon>Streptomycetaceae</taxon>
        <taxon>Streptomyces</taxon>
    </lineage>
</organism>